<sequence>MAATTVLIPAYNEQDHVAAVVRAALEAGFPVIVADDGSADATAQVAEAAGAKVVRLPQNRGKGGAVAYGLRHVETPLVMLLDADLTGLTPRHLEALLAPVRDGEAEMSIGIFKGGRLQTDLAQRITPYLSGQRAFRTELLRQVQGLEGARYGIEMVLTQHAAEHKWRVKYVPLVGMGQVMKEEKRGFWGGVAHRLQMYREILRSWRRRRVS</sequence>
<dbReference type="SUPFAM" id="SSF53448">
    <property type="entry name" value="Nucleotide-diphospho-sugar transferases"/>
    <property type="match status" value="1"/>
</dbReference>
<dbReference type="PANTHER" id="PTHR48090:SF10">
    <property type="entry name" value="GLUCOSYL-3-PHOSPHOGLYCERATE SYNTHASE"/>
    <property type="match status" value="1"/>
</dbReference>
<evidence type="ECO:0000256" key="5">
    <source>
        <dbReference type="ARBA" id="ARBA00022842"/>
    </source>
</evidence>
<dbReference type="EC" id="2.4.-.-" evidence="7"/>
<dbReference type="InterPro" id="IPR050256">
    <property type="entry name" value="Glycosyltransferase_2"/>
</dbReference>
<evidence type="ECO:0000256" key="2">
    <source>
        <dbReference type="ARBA" id="ARBA00006739"/>
    </source>
</evidence>
<dbReference type="OrthoDB" id="9810303at2"/>
<keyword evidence="3 7" id="KW-0328">Glycosyltransferase</keyword>
<reference evidence="7 8" key="1">
    <citation type="submission" date="2018-08" db="EMBL/GenBank/DDBJ databases">
        <title>Meiothermus terrae DSM 26712 genome sequencing project.</title>
        <authorList>
            <person name="Da Costa M.S."/>
            <person name="Albuquerque L."/>
            <person name="Raposo P."/>
            <person name="Froufe H.J.C."/>
            <person name="Barroso C.S."/>
            <person name="Egas C."/>
        </authorList>
    </citation>
    <scope>NUCLEOTIDE SEQUENCE [LARGE SCALE GENOMIC DNA]</scope>
    <source>
        <strain evidence="7 8">DSM 26712</strain>
    </source>
</reference>
<keyword evidence="5" id="KW-0460">Magnesium</keyword>
<dbReference type="CDD" id="cd04179">
    <property type="entry name" value="DPM_DPG-synthase_like"/>
    <property type="match status" value="1"/>
</dbReference>
<dbReference type="Pfam" id="PF00535">
    <property type="entry name" value="Glycos_transf_2"/>
    <property type="match status" value="1"/>
</dbReference>
<dbReference type="PANTHER" id="PTHR48090">
    <property type="entry name" value="UNDECAPRENYL-PHOSPHATE 4-DEOXY-4-FORMAMIDO-L-ARABINOSE TRANSFERASE-RELATED"/>
    <property type="match status" value="1"/>
</dbReference>
<feature type="domain" description="Glycosyltransferase 2-like" evidence="6">
    <location>
        <begin position="5"/>
        <end position="135"/>
    </location>
</feature>
<keyword evidence="4 7" id="KW-0808">Transferase</keyword>
<evidence type="ECO:0000256" key="3">
    <source>
        <dbReference type="ARBA" id="ARBA00022676"/>
    </source>
</evidence>
<evidence type="ECO:0000313" key="7">
    <source>
        <dbReference type="EMBL" id="RIH80703.1"/>
    </source>
</evidence>
<comment type="cofactor">
    <cofactor evidence="1">
        <name>Mg(2+)</name>
        <dbReference type="ChEBI" id="CHEBI:18420"/>
    </cofactor>
</comment>
<accession>A0A399EB67</accession>
<dbReference type="EMBL" id="QXDL01000220">
    <property type="protein sequence ID" value="RIH80703.1"/>
    <property type="molecule type" value="Genomic_DNA"/>
</dbReference>
<gene>
    <name evidence="7" type="ORF">Mterra_03469</name>
</gene>
<evidence type="ECO:0000256" key="4">
    <source>
        <dbReference type="ARBA" id="ARBA00022679"/>
    </source>
</evidence>
<comment type="similarity">
    <text evidence="2">Belongs to the glycosyltransferase 2 family.</text>
</comment>
<dbReference type="GO" id="GO:0016757">
    <property type="term" value="F:glycosyltransferase activity"/>
    <property type="evidence" value="ECO:0007669"/>
    <property type="project" value="UniProtKB-KW"/>
</dbReference>
<organism evidence="7 8">
    <name type="scientific">Calidithermus terrae</name>
    <dbReference type="NCBI Taxonomy" id="1408545"/>
    <lineage>
        <taxon>Bacteria</taxon>
        <taxon>Thermotogati</taxon>
        <taxon>Deinococcota</taxon>
        <taxon>Deinococci</taxon>
        <taxon>Thermales</taxon>
        <taxon>Thermaceae</taxon>
        <taxon>Calidithermus</taxon>
    </lineage>
</organism>
<name>A0A399EB67_9DEIN</name>
<comment type="caution">
    <text evidence="7">The sequence shown here is derived from an EMBL/GenBank/DDBJ whole genome shotgun (WGS) entry which is preliminary data.</text>
</comment>
<dbReference type="InterPro" id="IPR001173">
    <property type="entry name" value="Glyco_trans_2-like"/>
</dbReference>
<dbReference type="AlphaFoldDB" id="A0A399EB67"/>
<evidence type="ECO:0000313" key="8">
    <source>
        <dbReference type="Proteomes" id="UP000265715"/>
    </source>
</evidence>
<dbReference type="Gene3D" id="3.90.550.10">
    <property type="entry name" value="Spore Coat Polysaccharide Biosynthesis Protein SpsA, Chain A"/>
    <property type="match status" value="1"/>
</dbReference>
<dbReference type="Proteomes" id="UP000265715">
    <property type="component" value="Unassembled WGS sequence"/>
</dbReference>
<dbReference type="InterPro" id="IPR029044">
    <property type="entry name" value="Nucleotide-diphossugar_trans"/>
</dbReference>
<dbReference type="RefSeq" id="WP_119316371.1">
    <property type="nucleotide sequence ID" value="NZ_QXDL01000220.1"/>
</dbReference>
<evidence type="ECO:0000256" key="1">
    <source>
        <dbReference type="ARBA" id="ARBA00001946"/>
    </source>
</evidence>
<keyword evidence="8" id="KW-1185">Reference proteome</keyword>
<proteinExistence type="inferred from homology"/>
<protein>
    <submittedName>
        <fullName evidence="7">Putative glycosyltransferase</fullName>
        <ecNumber evidence="7">2.4.-.-</ecNumber>
    </submittedName>
</protein>
<evidence type="ECO:0000259" key="6">
    <source>
        <dbReference type="Pfam" id="PF00535"/>
    </source>
</evidence>